<organism evidence="1">
    <name type="scientific">Bradyrhizobium septentrionale</name>
    <dbReference type="NCBI Taxonomy" id="1404411"/>
    <lineage>
        <taxon>Bacteria</taxon>
        <taxon>Pseudomonadati</taxon>
        <taxon>Pseudomonadota</taxon>
        <taxon>Alphaproteobacteria</taxon>
        <taxon>Hyphomicrobiales</taxon>
        <taxon>Nitrobacteraceae</taxon>
        <taxon>Bradyrhizobium</taxon>
    </lineage>
</organism>
<dbReference type="RefSeq" id="WP_166213732.1">
    <property type="nucleotide sequence ID" value="NZ_CP088285.1"/>
</dbReference>
<accession>A0A974A5J7</accession>
<comment type="caution">
    <text evidence="1">The sequence shown here is derived from an EMBL/GenBank/DDBJ whole genome shotgun (WGS) entry which is preliminary data.</text>
</comment>
<gene>
    <name evidence="1" type="ORF">HAP48_041935</name>
</gene>
<reference evidence="1" key="1">
    <citation type="submission" date="2020-06" db="EMBL/GenBank/DDBJ databases">
        <title>Whole Genome Sequence of Bradyrhizobium sp. Strain 1S1.</title>
        <authorList>
            <person name="Bromfield E.S.P."/>
            <person name="Cloutier S."/>
        </authorList>
    </citation>
    <scope>NUCLEOTIDE SEQUENCE [LARGE SCALE GENOMIC DNA]</scope>
    <source>
        <strain evidence="1">1S1</strain>
    </source>
</reference>
<sequence>MTNVYGSPEKVTMKSALFGAAITALESDGWKVEKVAGSGKSSVRRITKGKDSKVVSIRTTQDRSIAFPRTEGDKSWRTLDEVDAVIAASVDDKENPHFANIHLLPGDEMRDRFNRTYEARLKAGHTIPVGRGVWLSLYANESFSPVHHVGAGAGNKYPPFGKIPLDAAKLISADSEVDEEEPRADEGLTIAEAKRRLGITFGVEPASIKIIVEA</sequence>
<proteinExistence type="predicted"/>
<evidence type="ECO:0000313" key="1">
    <source>
        <dbReference type="EMBL" id="NVI49288.1"/>
    </source>
</evidence>
<dbReference type="EMBL" id="JAAOLE020000001">
    <property type="protein sequence ID" value="NVI49288.1"/>
    <property type="molecule type" value="Genomic_DNA"/>
</dbReference>
<name>A0A974A5J7_9BRAD</name>
<protein>
    <submittedName>
        <fullName evidence="1">Uncharacterized protein</fullName>
    </submittedName>
</protein>
<dbReference type="AlphaFoldDB" id="A0A974A5J7"/>